<feature type="domain" description="Putative auto-transporter adhesin head GIN" evidence="2">
    <location>
        <begin position="44"/>
        <end position="225"/>
    </location>
</feature>
<dbReference type="PANTHER" id="PTHR39200:SF1">
    <property type="entry name" value="AUTO-TRANSPORTER ADHESIN HEAD GIN DOMAIN-CONTAINING PROTEIN-RELATED"/>
    <property type="match status" value="1"/>
</dbReference>
<protein>
    <submittedName>
        <fullName evidence="3">DUF2807 domain-containing protein</fullName>
    </submittedName>
</protein>
<feature type="signal peptide" evidence="1">
    <location>
        <begin position="1"/>
        <end position="20"/>
    </location>
</feature>
<proteinExistence type="predicted"/>
<name>A0A1L6J658_9SPHN</name>
<dbReference type="Proteomes" id="UP000286681">
    <property type="component" value="Unassembled WGS sequence"/>
</dbReference>
<keyword evidence="1" id="KW-0732">Signal</keyword>
<reference evidence="3" key="1">
    <citation type="submission" date="2016-12" db="EMBL/GenBank/DDBJ databases">
        <title>Whole genome sequencing of Sphingomonas koreensis.</title>
        <authorList>
            <person name="Conlan S."/>
            <person name="Thomas P.J."/>
            <person name="Mullikin J."/>
            <person name="Palmore T.N."/>
            <person name="Frank K.M."/>
            <person name="Segre J.A."/>
        </authorList>
    </citation>
    <scope>NUCLEOTIDE SEQUENCE</scope>
    <source>
        <strain evidence="3">ABOJV</strain>
    </source>
</reference>
<sequence length="241" mass="23965">MKLALAITAAALPLAACNFANGMSGDVVKPSGSGTTRSFDVSGFTEVSLRGADNVEVRNGPAFKVTAEGDSALLDQLEIRKDGDTLRIGRKDGDWKWGGDQGAKIVVTLPKLLSASVAGSGDMTVDRAEGNFDASIAGSGNLSIAQFAGGRADLSIAGSGDLRIGAGQASEIDASIAGSGDIDAAGLKAARGDISIAGSGNLRAQVTGEADISIVGSGDVELTGGAKCSISKMGSGEARCS</sequence>
<evidence type="ECO:0000259" key="2">
    <source>
        <dbReference type="Pfam" id="PF10988"/>
    </source>
</evidence>
<dbReference type="InterPro" id="IPR021255">
    <property type="entry name" value="DUF2807"/>
</dbReference>
<dbReference type="Pfam" id="PF10988">
    <property type="entry name" value="DUF2807"/>
    <property type="match status" value="1"/>
</dbReference>
<dbReference type="RefSeq" id="WP_075150557.1">
    <property type="nucleotide sequence ID" value="NZ_CP018820.1"/>
</dbReference>
<evidence type="ECO:0000313" key="6">
    <source>
        <dbReference type="Proteomes" id="UP000286681"/>
    </source>
</evidence>
<reference evidence="5" key="2">
    <citation type="submission" date="2016-12" db="EMBL/GenBank/DDBJ databases">
        <title>Whole genome sequencing of Sphingomonas sp. ABOJV.</title>
        <authorList>
            <person name="Conlan S."/>
            <person name="Thomas P.J."/>
            <person name="Mullikin J."/>
            <person name="Palmore T.N."/>
            <person name="Frank K.M."/>
            <person name="Segre J.A."/>
        </authorList>
    </citation>
    <scope>NUCLEOTIDE SEQUENCE [LARGE SCALE GENOMIC DNA]</scope>
    <source>
        <strain evidence="5">ABOJV</strain>
    </source>
</reference>
<dbReference type="Gene3D" id="2.160.20.120">
    <property type="match status" value="1"/>
</dbReference>
<dbReference type="AlphaFoldDB" id="A0A1L6J658"/>
<dbReference type="GeneID" id="44131414"/>
<dbReference type="STRING" id="93064.BRX40_02475"/>
<dbReference type="OrthoDB" id="7841570at2"/>
<organism evidence="3 5">
    <name type="scientific">Sphingomonas koreensis</name>
    <dbReference type="NCBI Taxonomy" id="93064"/>
    <lineage>
        <taxon>Bacteria</taxon>
        <taxon>Pseudomonadati</taxon>
        <taxon>Pseudomonadota</taxon>
        <taxon>Alphaproteobacteria</taxon>
        <taxon>Sphingomonadales</taxon>
        <taxon>Sphingomonadaceae</taxon>
        <taxon>Sphingomonas</taxon>
    </lineage>
</organism>
<keyword evidence="5" id="KW-1185">Reference proteome</keyword>
<dbReference type="EMBL" id="QQWO01000004">
    <property type="protein sequence ID" value="RSV05515.1"/>
    <property type="molecule type" value="Genomic_DNA"/>
</dbReference>
<dbReference type="KEGG" id="skr:BRX40_02475"/>
<evidence type="ECO:0000256" key="1">
    <source>
        <dbReference type="SAM" id="SignalP"/>
    </source>
</evidence>
<evidence type="ECO:0000313" key="5">
    <source>
        <dbReference type="Proteomes" id="UP000185161"/>
    </source>
</evidence>
<evidence type="ECO:0000313" key="4">
    <source>
        <dbReference type="EMBL" id="RSV05515.1"/>
    </source>
</evidence>
<dbReference type="Proteomes" id="UP000185161">
    <property type="component" value="Chromosome"/>
</dbReference>
<reference evidence="4 6" key="3">
    <citation type="submission" date="2018-07" db="EMBL/GenBank/DDBJ databases">
        <title>Genomic and Epidemiologic Investigation of an Indolent Hospital Outbreak.</title>
        <authorList>
            <person name="Johnson R.C."/>
            <person name="Deming C."/>
            <person name="Conlan S."/>
            <person name="Zellmer C.J."/>
            <person name="Michelin A.V."/>
            <person name="Lee-Lin S."/>
            <person name="Thomas P.J."/>
            <person name="Park M."/>
            <person name="Weingarten R.A."/>
            <person name="Less J."/>
            <person name="Dekker J.P."/>
            <person name="Frank K.M."/>
            <person name="Musser K.A."/>
            <person name="Mcquiston J.R."/>
            <person name="Henderson D.K."/>
            <person name="Lau A.F."/>
            <person name="Palmore T.N."/>
            <person name="Segre J.A."/>
        </authorList>
    </citation>
    <scope>NUCLEOTIDE SEQUENCE [LARGE SCALE GENOMIC DNA]</scope>
    <source>
        <strain evidence="4 6">SK-NIH.Env10_0317</strain>
    </source>
</reference>
<dbReference type="EMBL" id="CP018820">
    <property type="protein sequence ID" value="APR51441.1"/>
    <property type="molecule type" value="Genomic_DNA"/>
</dbReference>
<gene>
    <name evidence="3" type="ORF">BRX40_02475</name>
    <name evidence="4" type="ORF">CA257_06080</name>
</gene>
<accession>A0A1L6J658</accession>
<feature type="chain" id="PRO_5041797780" evidence="1">
    <location>
        <begin position="21"/>
        <end position="241"/>
    </location>
</feature>
<dbReference type="PANTHER" id="PTHR39200">
    <property type="entry name" value="HYPOTHETICAL EXPORTED PROTEIN"/>
    <property type="match status" value="1"/>
</dbReference>
<evidence type="ECO:0000313" key="3">
    <source>
        <dbReference type="EMBL" id="APR51441.1"/>
    </source>
</evidence>